<dbReference type="EMBL" id="AP018203">
    <property type="protein sequence ID" value="BAY58891.1"/>
    <property type="molecule type" value="Genomic_DNA"/>
</dbReference>
<keyword evidence="3" id="KW-1185">Reference proteome</keyword>
<evidence type="ECO:0000256" key="1">
    <source>
        <dbReference type="SAM" id="SignalP"/>
    </source>
</evidence>
<sequence length="301" mass="31708">MNARTLLNLALSIAIATPIALPASAEVVLSSTTSVTRSQQGALIPQTAGVIIKLPGAVNVDVGQKQDFPLTVPLAQPLMDLQGNEVVPANTPVSVKLKPENGGARIVAESIVVRGQIVPIQATTAIIPGTTIEQVSGAERARENSGMMGNLFGSVLGATARSSRKAEMFDQGGMIGGAIGILSGMSSPKNIRVVQLPADSVYVLSLQAPISLPMIAIAPQPAPQAEQPEFNFRNSSEYHQGIESVIAGFKQGKLSQAEARRVIAAADHYATHQLTPKLYPLAGLRRQVGQLFDYTYAIDQK</sequence>
<evidence type="ECO:0000313" key="2">
    <source>
        <dbReference type="EMBL" id="BAY58891.1"/>
    </source>
</evidence>
<dbReference type="AlphaFoldDB" id="A0A1Z4JQ55"/>
<feature type="signal peptide" evidence="1">
    <location>
        <begin position="1"/>
        <end position="25"/>
    </location>
</feature>
<name>A0A1Z4JQ55_LEPBY</name>
<gene>
    <name evidence="2" type="ORF">NIES2135_57660</name>
</gene>
<evidence type="ECO:0000313" key="3">
    <source>
        <dbReference type="Proteomes" id="UP000217895"/>
    </source>
</evidence>
<keyword evidence="1" id="KW-0732">Signal</keyword>
<feature type="chain" id="PRO_5011117608" evidence="1">
    <location>
        <begin position="26"/>
        <end position="301"/>
    </location>
</feature>
<dbReference type="Proteomes" id="UP000217895">
    <property type="component" value="Chromosome"/>
</dbReference>
<proteinExistence type="predicted"/>
<reference evidence="2 3" key="1">
    <citation type="submission" date="2017-06" db="EMBL/GenBank/DDBJ databases">
        <title>Genome sequencing of cyanobaciteial culture collection at National Institute for Environmental Studies (NIES).</title>
        <authorList>
            <person name="Hirose Y."/>
            <person name="Shimura Y."/>
            <person name="Fujisawa T."/>
            <person name="Nakamura Y."/>
            <person name="Kawachi M."/>
        </authorList>
    </citation>
    <scope>NUCLEOTIDE SEQUENCE [LARGE SCALE GENOMIC DNA]</scope>
    <source>
        <strain evidence="2 3">NIES-2135</strain>
    </source>
</reference>
<accession>A0A1Z4JQ55</accession>
<protein>
    <submittedName>
        <fullName evidence="2">Uncharacterized protein</fullName>
    </submittedName>
</protein>
<organism evidence="2 3">
    <name type="scientific">Leptolyngbya boryana NIES-2135</name>
    <dbReference type="NCBI Taxonomy" id="1973484"/>
    <lineage>
        <taxon>Bacteria</taxon>
        <taxon>Bacillati</taxon>
        <taxon>Cyanobacteriota</taxon>
        <taxon>Cyanophyceae</taxon>
        <taxon>Leptolyngbyales</taxon>
        <taxon>Leptolyngbyaceae</taxon>
        <taxon>Leptolyngbya group</taxon>
        <taxon>Leptolyngbya</taxon>
    </lineage>
</organism>